<dbReference type="SUPFAM" id="SSF53474">
    <property type="entry name" value="alpha/beta-Hydrolases"/>
    <property type="match status" value="1"/>
</dbReference>
<dbReference type="GO" id="GO:0004252">
    <property type="term" value="F:serine-type endopeptidase activity"/>
    <property type="evidence" value="ECO:0007669"/>
    <property type="project" value="TreeGrafter"/>
</dbReference>
<protein>
    <submittedName>
        <fullName evidence="4">S9 family peptidase</fullName>
    </submittedName>
</protein>
<dbReference type="Pfam" id="PF07676">
    <property type="entry name" value="PD40"/>
    <property type="match status" value="1"/>
</dbReference>
<dbReference type="GO" id="GO:0006508">
    <property type="term" value="P:proteolysis"/>
    <property type="evidence" value="ECO:0007669"/>
    <property type="project" value="InterPro"/>
</dbReference>
<evidence type="ECO:0000256" key="2">
    <source>
        <dbReference type="ARBA" id="ARBA00022825"/>
    </source>
</evidence>
<name>A0A9E7CSX6_ALIAG</name>
<evidence type="ECO:0000256" key="1">
    <source>
        <dbReference type="ARBA" id="ARBA00022801"/>
    </source>
</evidence>
<dbReference type="PANTHER" id="PTHR42776:SF27">
    <property type="entry name" value="DIPEPTIDYL PEPTIDASE FAMILY MEMBER 6"/>
    <property type="match status" value="1"/>
</dbReference>
<dbReference type="KEGG" id="aaco:K1I37_07795"/>
<reference evidence="5" key="1">
    <citation type="journal article" date="2022" name="G3 (Bethesda)">
        <title>Unveiling the complete genome sequence of Alicyclobacillus acidoterrestris DSM 3922T, a taint-producing strain.</title>
        <authorList>
            <person name="Leonardo I.C."/>
            <person name="Barreto Crespo M.T."/>
            <person name="Gaspar F.B."/>
        </authorList>
    </citation>
    <scope>NUCLEOTIDE SEQUENCE [LARGE SCALE GENOMIC DNA]</scope>
    <source>
        <strain evidence="5">DSM 3922</strain>
    </source>
</reference>
<dbReference type="PANTHER" id="PTHR42776">
    <property type="entry name" value="SERINE PEPTIDASE S9 FAMILY MEMBER"/>
    <property type="match status" value="1"/>
</dbReference>
<dbReference type="InterPro" id="IPR011042">
    <property type="entry name" value="6-blade_b-propeller_TolB-like"/>
</dbReference>
<dbReference type="AlphaFoldDB" id="A0A9E7CSX6"/>
<proteinExistence type="predicted"/>
<dbReference type="Gene3D" id="2.120.10.30">
    <property type="entry name" value="TolB, C-terminal domain"/>
    <property type="match status" value="2"/>
</dbReference>
<evidence type="ECO:0000259" key="3">
    <source>
        <dbReference type="Pfam" id="PF00326"/>
    </source>
</evidence>
<dbReference type="OrthoDB" id="108903at2"/>
<evidence type="ECO:0000313" key="4">
    <source>
        <dbReference type="EMBL" id="UNO50365.1"/>
    </source>
</evidence>
<keyword evidence="2" id="KW-0645">Protease</keyword>
<dbReference type="RefSeq" id="WP_161624362.1">
    <property type="nucleotide sequence ID" value="NZ_AURB01000145.1"/>
</dbReference>
<keyword evidence="2" id="KW-0720">Serine protease</keyword>
<organism evidence="4 5">
    <name type="scientific">Alicyclobacillus acidoterrestris (strain ATCC 49025 / DSM 3922 / CIP 106132 / NCIMB 13137 / GD3B)</name>
    <dbReference type="NCBI Taxonomy" id="1356854"/>
    <lineage>
        <taxon>Bacteria</taxon>
        <taxon>Bacillati</taxon>
        <taxon>Bacillota</taxon>
        <taxon>Bacilli</taxon>
        <taxon>Bacillales</taxon>
        <taxon>Alicyclobacillaceae</taxon>
        <taxon>Alicyclobacillus</taxon>
    </lineage>
</organism>
<accession>A0A9E7CSX6</accession>
<dbReference type="Gene3D" id="3.40.50.1820">
    <property type="entry name" value="alpha/beta hydrolase"/>
    <property type="match status" value="1"/>
</dbReference>
<dbReference type="EMBL" id="CP080467">
    <property type="protein sequence ID" value="UNO50365.1"/>
    <property type="molecule type" value="Genomic_DNA"/>
</dbReference>
<feature type="domain" description="Peptidase S9 prolyl oligopeptidase catalytic" evidence="3">
    <location>
        <begin position="449"/>
        <end position="651"/>
    </location>
</feature>
<dbReference type="SUPFAM" id="SSF82171">
    <property type="entry name" value="DPP6 N-terminal domain-like"/>
    <property type="match status" value="1"/>
</dbReference>
<dbReference type="InterPro" id="IPR011659">
    <property type="entry name" value="WD40"/>
</dbReference>
<dbReference type="Pfam" id="PF00326">
    <property type="entry name" value="Peptidase_S9"/>
    <property type="match status" value="1"/>
</dbReference>
<keyword evidence="1" id="KW-0378">Hydrolase</keyword>
<dbReference type="Proteomes" id="UP000829401">
    <property type="component" value="Chromosome"/>
</dbReference>
<gene>
    <name evidence="4" type="ORF">K1I37_07795</name>
</gene>
<dbReference type="InterPro" id="IPR001375">
    <property type="entry name" value="Peptidase_S9_cat"/>
</dbReference>
<evidence type="ECO:0000313" key="5">
    <source>
        <dbReference type="Proteomes" id="UP000829401"/>
    </source>
</evidence>
<sequence>MRGWSIETLLSLQIPEGIAMSPDATVAVYSLRTLDEEEGKYRYKLWSVTRDGEPVQLTRGDSKDTYPQFSPDGKWLAFISDRKPSASDDDEHAPEQQLYVLPVAGGEAFLAAESLGNVYDYVFSADGSCIYAIADVEETAYEKYLRTSAEEDMRDVTHEERNQLPRRICRVSLDDFSVTTMYKRDYGLMQLAAGSTDETLVFVTNYTGLTNDLDDCDIWCLSAVDDGEYQAQALVSRKGACVQPAIAPTGDIVAFVAPRGDRAEHAQSDLWLVDRRSGRVHNLTHSLDFVGDVQDVQWLSDGTLVAAVERGLYAPLVQFLPVTEVDGGWQYRFVSDKTSVVGEFSVAAKTAAVAYLAETADRPHEVFVLNLQESGTSDGVQRTKFHAPYRDLPRARVQPFTWTSFDGREMEGVLSLPNPDVAGPGPYPMIVDIHGGPAWHATMAFSNYLNVHWLGSLGYAVFCPNYRGGIGYGQAYIQANAMDLGGGDYQDIMTGVDAVLRTGWVDEARLGLTGGSYGGYMTNWIIGHDNRFQAAVSEFGIWNLMTDFGCSTQRVWEVMYLGRYWENEALYLERSPARYVQNIHTPVLIIHGDDDDNTFPANSKEMYNALLEAGKTVEYVHYPREGHGIREPRHRADELSRIAAWFGHYLQTPQTPAPILFGQAGAIQGDKYKALVNGVEVTNAYKSFGDDYEAVLAASVTLMPASASRDGALELKLDNPATSDVALYFTGQEPHQRPSVFPSGKQLPLGVAVGGVVVTGDVVLRLEDIQTVHFLFDDDILGYASIDDLLLDISNVAFRLA</sequence>
<keyword evidence="5" id="KW-1185">Reference proteome</keyword>
<dbReference type="InterPro" id="IPR029058">
    <property type="entry name" value="AB_hydrolase_fold"/>
</dbReference>